<reference evidence="1 2" key="1">
    <citation type="submission" date="2020-06" db="EMBL/GenBank/DDBJ databases">
        <title>Transcriptomic and genomic resources for Thalictrum thalictroides and T. hernandezii: Facilitating candidate gene discovery in an emerging model plant lineage.</title>
        <authorList>
            <person name="Arias T."/>
            <person name="Riano-Pachon D.M."/>
            <person name="Di Stilio V.S."/>
        </authorList>
    </citation>
    <scope>NUCLEOTIDE SEQUENCE [LARGE SCALE GENOMIC DNA]</scope>
    <source>
        <strain evidence="2">cv. WT478/WT964</strain>
        <tissue evidence="1">Leaves</tissue>
    </source>
</reference>
<gene>
    <name evidence="1" type="ORF">FRX31_027105</name>
</gene>
<dbReference type="EMBL" id="JABWDY010033590">
    <property type="protein sequence ID" value="KAF5183308.1"/>
    <property type="molecule type" value="Genomic_DNA"/>
</dbReference>
<dbReference type="AlphaFoldDB" id="A0A7J6VFC7"/>
<evidence type="ECO:0000313" key="1">
    <source>
        <dbReference type="EMBL" id="KAF5183308.1"/>
    </source>
</evidence>
<protein>
    <submittedName>
        <fullName evidence="1">Uncharacterized protein</fullName>
    </submittedName>
</protein>
<sequence length="117" mass="13145">VLRLDNVRFNLSRFRLRQLVSGSGGVLEVMAISDDGNRSHDGNNGNFVTQEDLDRRLVDLEAKIEAQLTSLRNLIFGDQKRKKTRELPQDVVALHGTTHSATSHNQIPQHNNINTCT</sequence>
<feature type="non-terminal residue" evidence="1">
    <location>
        <position position="1"/>
    </location>
</feature>
<comment type="caution">
    <text evidence="1">The sequence shown here is derived from an EMBL/GenBank/DDBJ whole genome shotgun (WGS) entry which is preliminary data.</text>
</comment>
<evidence type="ECO:0000313" key="2">
    <source>
        <dbReference type="Proteomes" id="UP000554482"/>
    </source>
</evidence>
<name>A0A7J6VFC7_THATH</name>
<organism evidence="1 2">
    <name type="scientific">Thalictrum thalictroides</name>
    <name type="common">Rue-anemone</name>
    <name type="synonym">Anemone thalictroides</name>
    <dbReference type="NCBI Taxonomy" id="46969"/>
    <lineage>
        <taxon>Eukaryota</taxon>
        <taxon>Viridiplantae</taxon>
        <taxon>Streptophyta</taxon>
        <taxon>Embryophyta</taxon>
        <taxon>Tracheophyta</taxon>
        <taxon>Spermatophyta</taxon>
        <taxon>Magnoliopsida</taxon>
        <taxon>Ranunculales</taxon>
        <taxon>Ranunculaceae</taxon>
        <taxon>Thalictroideae</taxon>
        <taxon>Thalictrum</taxon>
    </lineage>
</organism>
<accession>A0A7J6VFC7</accession>
<dbReference type="Proteomes" id="UP000554482">
    <property type="component" value="Unassembled WGS sequence"/>
</dbReference>
<keyword evidence="2" id="KW-1185">Reference proteome</keyword>
<feature type="non-terminal residue" evidence="1">
    <location>
        <position position="117"/>
    </location>
</feature>
<proteinExistence type="predicted"/>